<evidence type="ECO:0000313" key="6">
    <source>
        <dbReference type="Proteomes" id="UP001315967"/>
    </source>
</evidence>
<dbReference type="SMART" id="SM00382">
    <property type="entry name" value="AAA"/>
    <property type="match status" value="1"/>
</dbReference>
<dbReference type="InterPro" id="IPR003593">
    <property type="entry name" value="AAA+_ATPase"/>
</dbReference>
<dbReference type="Pfam" id="PF00005">
    <property type="entry name" value="ABC_tran"/>
    <property type="match status" value="1"/>
</dbReference>
<dbReference type="SUPFAM" id="SSF52540">
    <property type="entry name" value="P-loop containing nucleoside triphosphate hydrolases"/>
    <property type="match status" value="1"/>
</dbReference>
<dbReference type="InterPro" id="IPR027417">
    <property type="entry name" value="P-loop_NTPase"/>
</dbReference>
<proteinExistence type="predicted"/>
<dbReference type="Proteomes" id="UP001315967">
    <property type="component" value="Chromosome"/>
</dbReference>
<dbReference type="InterPro" id="IPR050093">
    <property type="entry name" value="ABC_SmlMolc_Importer"/>
</dbReference>
<dbReference type="Gene3D" id="3.40.50.300">
    <property type="entry name" value="P-loop containing nucleotide triphosphate hydrolases"/>
    <property type="match status" value="1"/>
</dbReference>
<organism evidence="5 6">
    <name type="scientific">Fundicoccus culcitae</name>
    <dbReference type="NCBI Taxonomy" id="2969821"/>
    <lineage>
        <taxon>Bacteria</taxon>
        <taxon>Bacillati</taxon>
        <taxon>Bacillota</taxon>
        <taxon>Bacilli</taxon>
        <taxon>Lactobacillales</taxon>
        <taxon>Aerococcaceae</taxon>
        <taxon>Fundicoccus</taxon>
    </lineage>
</organism>
<dbReference type="RefSeq" id="WP_313792884.1">
    <property type="nucleotide sequence ID" value="NZ_CP102453.1"/>
</dbReference>
<dbReference type="PROSITE" id="PS50893">
    <property type="entry name" value="ABC_TRANSPORTER_2"/>
    <property type="match status" value="1"/>
</dbReference>
<name>A0ABY5P3S1_9LACT</name>
<keyword evidence="6" id="KW-1185">Reference proteome</keyword>
<dbReference type="GO" id="GO:0005524">
    <property type="term" value="F:ATP binding"/>
    <property type="evidence" value="ECO:0007669"/>
    <property type="project" value="UniProtKB-KW"/>
</dbReference>
<reference evidence="5 6" key="1">
    <citation type="submission" date="2022-08" db="EMBL/GenBank/DDBJ databases">
        <title>Aerococcaceae sp. nov isolated from spoiled eye mask.</title>
        <authorList>
            <person name="Zhou G."/>
            <person name="Xie X.-B."/>
            <person name="Shi Q.-S."/>
            <person name="Wang Y.-S."/>
            <person name="Wen X."/>
            <person name="Peng H."/>
            <person name="Yang X.-J."/>
            <person name="Tao H.-B."/>
            <person name="Huang X.-M."/>
        </authorList>
    </citation>
    <scope>NUCLEOTIDE SEQUENCE [LARGE SCALE GENOMIC DNA]</scope>
    <source>
        <strain evidence="6">DM20194951</strain>
    </source>
</reference>
<keyword evidence="1" id="KW-0813">Transport</keyword>
<evidence type="ECO:0000256" key="3">
    <source>
        <dbReference type="ARBA" id="ARBA00022840"/>
    </source>
</evidence>
<evidence type="ECO:0000256" key="2">
    <source>
        <dbReference type="ARBA" id="ARBA00022741"/>
    </source>
</evidence>
<gene>
    <name evidence="5" type="ORF">NRE15_10790</name>
</gene>
<dbReference type="InterPro" id="IPR017871">
    <property type="entry name" value="ABC_transporter-like_CS"/>
</dbReference>
<feature type="domain" description="ABC transporter" evidence="4">
    <location>
        <begin position="2"/>
        <end position="233"/>
    </location>
</feature>
<protein>
    <submittedName>
        <fullName evidence="5">ABC transporter ATP-binding protein</fullName>
    </submittedName>
</protein>
<dbReference type="InterPro" id="IPR003439">
    <property type="entry name" value="ABC_transporter-like_ATP-bd"/>
</dbReference>
<sequence length="338" mass="37998">MLELINVSKTFGSSKVLKDINLQLENGKLYTFLGPSGCGKTTTLRIIAGLENSDKGSQILFNGEDITNKESSKRGIGFVFQNYALFPHLTAYENIIYGLKVQKLSKEEIAKRADDIIGISRLDEHKHKQIGQLSGGQQQRVAIARSLVLHPNILLLDEPMSNLDAELKESMLESLMDIQKSLDVTTIYVTHDQKEALLISDEIIVFNDGNISQKGTNLDIYRNPSNTFVANFIGDNNILLKSEWEDIIKQKLPFTEKFVGLRNEHIAIKEKPSSHKLQGILKRKRLYGPYASIMLEIAGKYNLEAFISGDDIETIGNIELDSFVDFYIDASKFQGLRD</sequence>
<dbReference type="PROSITE" id="PS00211">
    <property type="entry name" value="ABC_TRANSPORTER_1"/>
    <property type="match status" value="1"/>
</dbReference>
<dbReference type="PANTHER" id="PTHR42781">
    <property type="entry name" value="SPERMIDINE/PUTRESCINE IMPORT ATP-BINDING PROTEIN POTA"/>
    <property type="match status" value="1"/>
</dbReference>
<dbReference type="EMBL" id="CP102453">
    <property type="protein sequence ID" value="UUX33383.1"/>
    <property type="molecule type" value="Genomic_DNA"/>
</dbReference>
<dbReference type="PANTHER" id="PTHR42781:SF4">
    <property type="entry name" value="SPERMIDINE_PUTRESCINE IMPORT ATP-BINDING PROTEIN POTA"/>
    <property type="match status" value="1"/>
</dbReference>
<evidence type="ECO:0000256" key="1">
    <source>
        <dbReference type="ARBA" id="ARBA00022448"/>
    </source>
</evidence>
<keyword evidence="3 5" id="KW-0067">ATP-binding</keyword>
<accession>A0ABY5P3S1</accession>
<evidence type="ECO:0000313" key="5">
    <source>
        <dbReference type="EMBL" id="UUX33383.1"/>
    </source>
</evidence>
<keyword evidence="2" id="KW-0547">Nucleotide-binding</keyword>
<evidence type="ECO:0000259" key="4">
    <source>
        <dbReference type="PROSITE" id="PS50893"/>
    </source>
</evidence>